<evidence type="ECO:0000313" key="4">
    <source>
        <dbReference type="EMBL" id="KAJ1096701.1"/>
    </source>
</evidence>
<comment type="caution">
    <text evidence="2">The sequence shown here is derived from an EMBL/GenBank/DDBJ whole genome shotgun (WGS) entry which is preliminary data.</text>
</comment>
<evidence type="ECO:0000313" key="2">
    <source>
        <dbReference type="EMBL" id="KAJ1096690.1"/>
    </source>
</evidence>
<dbReference type="EMBL" id="JANPWB010000014">
    <property type="protein sequence ID" value="KAJ1096697.1"/>
    <property type="molecule type" value="Genomic_DNA"/>
</dbReference>
<evidence type="ECO:0000313" key="3">
    <source>
        <dbReference type="EMBL" id="KAJ1096697.1"/>
    </source>
</evidence>
<proteinExistence type="predicted"/>
<feature type="region of interest" description="Disordered" evidence="1">
    <location>
        <begin position="99"/>
        <end position="125"/>
    </location>
</feature>
<organism evidence="2 5">
    <name type="scientific">Pleurodeles waltl</name>
    <name type="common">Iberian ribbed newt</name>
    <dbReference type="NCBI Taxonomy" id="8319"/>
    <lineage>
        <taxon>Eukaryota</taxon>
        <taxon>Metazoa</taxon>
        <taxon>Chordata</taxon>
        <taxon>Craniata</taxon>
        <taxon>Vertebrata</taxon>
        <taxon>Euteleostomi</taxon>
        <taxon>Amphibia</taxon>
        <taxon>Batrachia</taxon>
        <taxon>Caudata</taxon>
        <taxon>Salamandroidea</taxon>
        <taxon>Salamandridae</taxon>
        <taxon>Pleurodelinae</taxon>
        <taxon>Pleurodeles</taxon>
    </lineage>
</organism>
<dbReference type="EMBL" id="JANPWB010000014">
    <property type="protein sequence ID" value="KAJ1096701.1"/>
    <property type="molecule type" value="Genomic_DNA"/>
</dbReference>
<dbReference type="AlphaFoldDB" id="A0AAV7LYS1"/>
<name>A0AAV7LYS1_PLEWA</name>
<dbReference type="EMBL" id="JANPWB010000014">
    <property type="protein sequence ID" value="KAJ1096690.1"/>
    <property type="molecule type" value="Genomic_DNA"/>
</dbReference>
<keyword evidence="5" id="KW-1185">Reference proteome</keyword>
<protein>
    <submittedName>
        <fullName evidence="2">Uncharacterized protein</fullName>
    </submittedName>
</protein>
<dbReference type="Proteomes" id="UP001066276">
    <property type="component" value="Chromosome 10"/>
</dbReference>
<accession>A0AAV7LYS1</accession>
<sequence>MLDLESHLLGWTSGVRQKNGAFVFGGERHRCLNQFVGRMSCQMPCQDGKQRELGRWCKVAPSIYDLGQNFGIVKPKELRGAILNKPVVAELKAGTGRVRDDSLNRVTDTAGADSDPARAPIQVGN</sequence>
<evidence type="ECO:0000256" key="1">
    <source>
        <dbReference type="SAM" id="MobiDB-lite"/>
    </source>
</evidence>
<reference evidence="2" key="1">
    <citation type="journal article" date="2022" name="bioRxiv">
        <title>Sequencing and chromosome-scale assembly of the giantPleurodeles waltlgenome.</title>
        <authorList>
            <person name="Brown T."/>
            <person name="Elewa A."/>
            <person name="Iarovenko S."/>
            <person name="Subramanian E."/>
            <person name="Araus A.J."/>
            <person name="Petzold A."/>
            <person name="Susuki M."/>
            <person name="Suzuki K.-i.T."/>
            <person name="Hayashi T."/>
            <person name="Toyoda A."/>
            <person name="Oliveira C."/>
            <person name="Osipova E."/>
            <person name="Leigh N.D."/>
            <person name="Simon A."/>
            <person name="Yun M.H."/>
        </authorList>
    </citation>
    <scope>NUCLEOTIDE SEQUENCE</scope>
    <source>
        <strain evidence="2">20211129_DDA</strain>
        <tissue evidence="2">Liver</tissue>
    </source>
</reference>
<gene>
    <name evidence="2" type="ORF">NDU88_001823</name>
    <name evidence="3" type="ORF">NDU88_001830</name>
    <name evidence="4" type="ORF">NDU88_001833</name>
</gene>
<evidence type="ECO:0000313" key="5">
    <source>
        <dbReference type="Proteomes" id="UP001066276"/>
    </source>
</evidence>